<keyword evidence="3" id="KW-1185">Reference proteome</keyword>
<dbReference type="InterPro" id="IPR036515">
    <property type="entry name" value="Transposase_17_sf"/>
</dbReference>
<dbReference type="SMART" id="SM01321">
    <property type="entry name" value="Y1_Tnp"/>
    <property type="match status" value="1"/>
</dbReference>
<dbReference type="GO" id="GO:0004803">
    <property type="term" value="F:transposase activity"/>
    <property type="evidence" value="ECO:0007669"/>
    <property type="project" value="InterPro"/>
</dbReference>
<evidence type="ECO:0000259" key="1">
    <source>
        <dbReference type="SMART" id="SM01321"/>
    </source>
</evidence>
<comment type="caution">
    <text evidence="2">The sequence shown here is derived from an EMBL/GenBank/DDBJ whole genome shotgun (WGS) entry which is preliminary data.</text>
</comment>
<organism evidence="2 3">
    <name type="scientific">Flaviaesturariibacter aridisoli</name>
    <dbReference type="NCBI Taxonomy" id="2545761"/>
    <lineage>
        <taxon>Bacteria</taxon>
        <taxon>Pseudomonadati</taxon>
        <taxon>Bacteroidota</taxon>
        <taxon>Chitinophagia</taxon>
        <taxon>Chitinophagales</taxon>
        <taxon>Chitinophagaceae</taxon>
        <taxon>Flaviaestuariibacter</taxon>
    </lineage>
</organism>
<sequence>MSTYTQLYYHIPFSVKYRQALLVDDWREELHRYDTGLIQGRGHKLLAINSVADHLHVLAGCKPRDPLPDLMRELKSNSSAWINARSFTARPFAWQEGYTAISVSPSAVGTVCGYIARQQEHHRTRSHREELIELLDAAGIAWKPEYLFTEPVE</sequence>
<dbReference type="RefSeq" id="WP_131852695.1">
    <property type="nucleotide sequence ID" value="NZ_SKFH01000025.1"/>
</dbReference>
<evidence type="ECO:0000313" key="3">
    <source>
        <dbReference type="Proteomes" id="UP000295164"/>
    </source>
</evidence>
<dbReference type="PANTHER" id="PTHR33360:SF2">
    <property type="entry name" value="TRANSPOSASE FOR INSERTION SEQUENCE ELEMENT IS200"/>
    <property type="match status" value="1"/>
</dbReference>
<proteinExistence type="predicted"/>
<dbReference type="Gene3D" id="3.30.70.1290">
    <property type="entry name" value="Transposase IS200-like"/>
    <property type="match status" value="1"/>
</dbReference>
<dbReference type="PANTHER" id="PTHR33360">
    <property type="entry name" value="TRANSPOSASE FOR INSERTION SEQUENCE ELEMENT IS200"/>
    <property type="match status" value="1"/>
</dbReference>
<evidence type="ECO:0000313" key="2">
    <source>
        <dbReference type="EMBL" id="TCZ68615.1"/>
    </source>
</evidence>
<name>A0A4R4DYT2_9BACT</name>
<dbReference type="OrthoDB" id="9797997at2"/>
<dbReference type="GO" id="GO:0006313">
    <property type="term" value="P:DNA transposition"/>
    <property type="evidence" value="ECO:0007669"/>
    <property type="project" value="InterPro"/>
</dbReference>
<dbReference type="InterPro" id="IPR002686">
    <property type="entry name" value="Transposase_17"/>
</dbReference>
<dbReference type="NCBIfam" id="NF033573">
    <property type="entry name" value="transpos_IS200"/>
    <property type="match status" value="1"/>
</dbReference>
<gene>
    <name evidence="2" type="primary">tnpA</name>
    <name evidence="2" type="ORF">E0486_13430</name>
</gene>
<reference evidence="2 3" key="1">
    <citation type="submission" date="2019-03" db="EMBL/GenBank/DDBJ databases">
        <authorList>
            <person name="Kim M.K.M."/>
        </authorList>
    </citation>
    <scope>NUCLEOTIDE SEQUENCE [LARGE SCALE GENOMIC DNA]</scope>
    <source>
        <strain evidence="2 3">17J68-15</strain>
    </source>
</reference>
<dbReference type="Pfam" id="PF01797">
    <property type="entry name" value="Y1_Tnp"/>
    <property type="match status" value="1"/>
</dbReference>
<dbReference type="Proteomes" id="UP000295164">
    <property type="component" value="Unassembled WGS sequence"/>
</dbReference>
<dbReference type="GO" id="GO:0003677">
    <property type="term" value="F:DNA binding"/>
    <property type="evidence" value="ECO:0007669"/>
    <property type="project" value="InterPro"/>
</dbReference>
<feature type="domain" description="Transposase IS200-like" evidence="1">
    <location>
        <begin position="4"/>
        <end position="118"/>
    </location>
</feature>
<dbReference type="AlphaFoldDB" id="A0A4R4DYT2"/>
<accession>A0A4R4DYT2</accession>
<protein>
    <submittedName>
        <fullName evidence="2">IS200/IS605 family transposase</fullName>
    </submittedName>
</protein>
<dbReference type="EMBL" id="SKFH01000025">
    <property type="protein sequence ID" value="TCZ68615.1"/>
    <property type="molecule type" value="Genomic_DNA"/>
</dbReference>
<dbReference type="SUPFAM" id="SSF143422">
    <property type="entry name" value="Transposase IS200-like"/>
    <property type="match status" value="1"/>
</dbReference>